<reference evidence="2" key="1">
    <citation type="submission" date="2015-08" db="UniProtKB">
        <authorList>
            <consortium name="WormBaseParasite"/>
        </authorList>
    </citation>
    <scope>IDENTIFICATION</scope>
</reference>
<evidence type="ECO:0008006" key="3">
    <source>
        <dbReference type="Google" id="ProtNLM"/>
    </source>
</evidence>
<keyword evidence="1" id="KW-0732">Signal</keyword>
<organism evidence="2">
    <name type="scientific">Strongyloides stercoralis</name>
    <name type="common">Threadworm</name>
    <dbReference type="NCBI Taxonomy" id="6248"/>
    <lineage>
        <taxon>Eukaryota</taxon>
        <taxon>Metazoa</taxon>
        <taxon>Ecdysozoa</taxon>
        <taxon>Nematoda</taxon>
        <taxon>Chromadorea</taxon>
        <taxon>Rhabditida</taxon>
        <taxon>Tylenchina</taxon>
        <taxon>Panagrolaimomorpha</taxon>
        <taxon>Strongyloidoidea</taxon>
        <taxon>Strongyloididae</taxon>
        <taxon>Strongyloides</taxon>
    </lineage>
</organism>
<sequence>MFDKFSLLLVLNLALTQLLFLENVFSIGLSMYNITKKRVCNIDASVFYEALKIRQIKLGEPIIVEEHVQKKFPIAGQRTLREILDADTFEIFKKSVN</sequence>
<dbReference type="AlphaFoldDB" id="A0A0K0EC65"/>
<feature type="signal peptide" evidence="1">
    <location>
        <begin position="1"/>
        <end position="21"/>
    </location>
</feature>
<evidence type="ECO:0000256" key="1">
    <source>
        <dbReference type="SAM" id="SignalP"/>
    </source>
</evidence>
<evidence type="ECO:0000313" key="2">
    <source>
        <dbReference type="WBParaSite" id="SSTP_0000707300.1"/>
    </source>
</evidence>
<protein>
    <recommendedName>
        <fullName evidence="3">AFP-like domain-containing protein</fullName>
    </recommendedName>
</protein>
<dbReference type="WBParaSite" id="SSTP_0000707300.1">
    <property type="protein sequence ID" value="SSTP_0000707300.1"/>
    <property type="gene ID" value="SSTP_0000707300"/>
</dbReference>
<proteinExistence type="predicted"/>
<feature type="chain" id="PRO_5005327803" description="AFP-like domain-containing protein" evidence="1">
    <location>
        <begin position="22"/>
        <end position="97"/>
    </location>
</feature>
<name>A0A0K0EC65_STRER</name>
<accession>A0A0K0EC65</accession>